<dbReference type="Gene3D" id="3.40.140.10">
    <property type="entry name" value="Cytidine Deaminase, domain 2"/>
    <property type="match status" value="1"/>
</dbReference>
<dbReference type="NCBIfam" id="TIGR01354">
    <property type="entry name" value="cyt_deam_tetra"/>
    <property type="match status" value="1"/>
</dbReference>
<feature type="binding site" evidence="14">
    <location>
        <position position="73"/>
    </location>
    <ligand>
        <name>Zn(2+)</name>
        <dbReference type="ChEBI" id="CHEBI:29105"/>
        <note>catalytic</note>
    </ligand>
</feature>
<dbReference type="STRING" id="1182568.SU48_06590"/>
<feature type="active site" description="Proton donor" evidence="12">
    <location>
        <position position="75"/>
    </location>
</feature>
<keyword evidence="18" id="KW-1185">Reference proteome</keyword>
<evidence type="ECO:0000256" key="11">
    <source>
        <dbReference type="ARBA" id="ARBA00049558"/>
    </source>
</evidence>
<keyword evidence="8 14" id="KW-0862">Zinc</keyword>
<dbReference type="GO" id="GO:0072527">
    <property type="term" value="P:pyrimidine-containing compound metabolic process"/>
    <property type="evidence" value="ECO:0007669"/>
    <property type="project" value="UniProtKB-ARBA"/>
</dbReference>
<comment type="cofactor">
    <cofactor evidence="1 14 15">
        <name>Zn(2+)</name>
        <dbReference type="ChEBI" id="CHEBI:29105"/>
    </cofactor>
</comment>
<dbReference type="Pfam" id="PF00383">
    <property type="entry name" value="dCMP_cyt_deam_1"/>
    <property type="match status" value="1"/>
</dbReference>
<gene>
    <name evidence="17" type="ORF">SU48_06590</name>
</gene>
<comment type="function">
    <text evidence="2 15">This enzyme scavenges exogenous and endogenous cytidine and 2'-deoxycytidine for UMP synthesis.</text>
</comment>
<feature type="binding site" evidence="13">
    <location>
        <begin position="62"/>
        <end position="68"/>
    </location>
    <ligand>
        <name>substrate</name>
    </ligand>
</feature>
<evidence type="ECO:0000256" key="13">
    <source>
        <dbReference type="PIRSR" id="PIRSR606262-2"/>
    </source>
</evidence>
<dbReference type="GO" id="GO:0055086">
    <property type="term" value="P:nucleobase-containing small molecule metabolic process"/>
    <property type="evidence" value="ECO:0007669"/>
    <property type="project" value="UniProtKB-ARBA"/>
</dbReference>
<dbReference type="InterPro" id="IPR016193">
    <property type="entry name" value="Cytidine_deaminase-like"/>
</dbReference>
<dbReference type="FunFam" id="3.40.140.10:FF:000008">
    <property type="entry name" value="Cytidine deaminase"/>
    <property type="match status" value="1"/>
</dbReference>
<dbReference type="EMBL" id="CP011387">
    <property type="protein sequence ID" value="ANE43490.1"/>
    <property type="molecule type" value="Genomic_DNA"/>
</dbReference>
<feature type="binding site" evidence="14">
    <location>
        <position position="106"/>
    </location>
    <ligand>
        <name>Zn(2+)</name>
        <dbReference type="ChEBI" id="CHEBI:29105"/>
        <note>catalytic</note>
    </ligand>
</feature>
<organism evidence="17 18">
    <name type="scientific">Deinococcus puniceus</name>
    <dbReference type="NCBI Taxonomy" id="1182568"/>
    <lineage>
        <taxon>Bacteria</taxon>
        <taxon>Thermotogati</taxon>
        <taxon>Deinococcota</taxon>
        <taxon>Deinococci</taxon>
        <taxon>Deinococcales</taxon>
        <taxon>Deinococcaceae</taxon>
        <taxon>Deinococcus</taxon>
    </lineage>
</organism>
<evidence type="ECO:0000256" key="1">
    <source>
        <dbReference type="ARBA" id="ARBA00001947"/>
    </source>
</evidence>
<keyword evidence="7 15" id="KW-0378">Hydrolase</keyword>
<dbReference type="GO" id="GO:0008270">
    <property type="term" value="F:zinc ion binding"/>
    <property type="evidence" value="ECO:0007669"/>
    <property type="project" value="UniProtKB-UniRule"/>
</dbReference>
<sequence>MSDVNLAARTPDLSSDRLGITPDAELLAGAQAAFAKAYAPYSKFRVGAALRTADGQVYRGANVENASYGLGRCAEQSSIQAMATAGGRDFIDIVVYSEATPPASPCGACRQVLYEFSPDARIVCVNPHGDIVSGLVRDFLPNGFRLEQRDDGHGVGTE</sequence>
<dbReference type="KEGG" id="dpu:SU48_06590"/>
<evidence type="ECO:0000256" key="15">
    <source>
        <dbReference type="RuleBase" id="RU364006"/>
    </source>
</evidence>
<evidence type="ECO:0000256" key="9">
    <source>
        <dbReference type="ARBA" id="ARBA00032005"/>
    </source>
</evidence>
<evidence type="ECO:0000256" key="8">
    <source>
        <dbReference type="ARBA" id="ARBA00022833"/>
    </source>
</evidence>
<evidence type="ECO:0000256" key="4">
    <source>
        <dbReference type="ARBA" id="ARBA00012783"/>
    </source>
</evidence>
<evidence type="ECO:0000256" key="12">
    <source>
        <dbReference type="PIRSR" id="PIRSR606262-1"/>
    </source>
</evidence>
<dbReference type="InterPro" id="IPR006262">
    <property type="entry name" value="Cyt_deam_tetra"/>
</dbReference>
<evidence type="ECO:0000256" key="3">
    <source>
        <dbReference type="ARBA" id="ARBA00006576"/>
    </source>
</evidence>
<evidence type="ECO:0000256" key="5">
    <source>
        <dbReference type="ARBA" id="ARBA00018266"/>
    </source>
</evidence>
<dbReference type="Proteomes" id="UP000077363">
    <property type="component" value="Chromosome"/>
</dbReference>
<dbReference type="CDD" id="cd01283">
    <property type="entry name" value="cytidine_deaminase"/>
    <property type="match status" value="1"/>
</dbReference>
<reference evidence="17 18" key="1">
    <citation type="submission" date="2015-01" db="EMBL/GenBank/DDBJ databases">
        <title>Deinococcus puniceus/DY1/ whole genome sequencing.</title>
        <authorList>
            <person name="Kim M.K."/>
            <person name="Srinivasan S."/>
            <person name="Lee J.-J."/>
        </authorList>
    </citation>
    <scope>NUCLEOTIDE SEQUENCE [LARGE SCALE GENOMIC DNA]</scope>
    <source>
        <strain evidence="17 18">DY1</strain>
    </source>
</reference>
<evidence type="ECO:0000256" key="2">
    <source>
        <dbReference type="ARBA" id="ARBA00003949"/>
    </source>
</evidence>
<evidence type="ECO:0000256" key="10">
    <source>
        <dbReference type="ARBA" id="ARBA00049252"/>
    </source>
</evidence>
<feature type="domain" description="CMP/dCMP-type deaminase" evidence="16">
    <location>
        <begin position="21"/>
        <end position="147"/>
    </location>
</feature>
<dbReference type="PANTHER" id="PTHR11644:SF2">
    <property type="entry name" value="CYTIDINE DEAMINASE"/>
    <property type="match status" value="1"/>
</dbReference>
<dbReference type="InterPro" id="IPR002125">
    <property type="entry name" value="CMP_dCMP_dom"/>
</dbReference>
<evidence type="ECO:0000313" key="18">
    <source>
        <dbReference type="Proteomes" id="UP000077363"/>
    </source>
</evidence>
<evidence type="ECO:0000256" key="6">
    <source>
        <dbReference type="ARBA" id="ARBA00022723"/>
    </source>
</evidence>
<dbReference type="OrthoDB" id="9795347at2"/>
<comment type="catalytic activity">
    <reaction evidence="11 15">
        <text>cytidine + H2O + H(+) = uridine + NH4(+)</text>
        <dbReference type="Rhea" id="RHEA:16069"/>
        <dbReference type="ChEBI" id="CHEBI:15377"/>
        <dbReference type="ChEBI" id="CHEBI:15378"/>
        <dbReference type="ChEBI" id="CHEBI:16704"/>
        <dbReference type="ChEBI" id="CHEBI:17562"/>
        <dbReference type="ChEBI" id="CHEBI:28938"/>
        <dbReference type="EC" id="3.5.4.5"/>
    </reaction>
</comment>
<accession>A0A172T8Z9</accession>
<dbReference type="InterPro" id="IPR050202">
    <property type="entry name" value="Cyt/Deoxycyt_deaminase"/>
</dbReference>
<keyword evidence="6 14" id="KW-0479">Metal-binding</keyword>
<comment type="catalytic activity">
    <reaction evidence="10 15">
        <text>2'-deoxycytidine + H2O + H(+) = 2'-deoxyuridine + NH4(+)</text>
        <dbReference type="Rhea" id="RHEA:13433"/>
        <dbReference type="ChEBI" id="CHEBI:15377"/>
        <dbReference type="ChEBI" id="CHEBI:15378"/>
        <dbReference type="ChEBI" id="CHEBI:15698"/>
        <dbReference type="ChEBI" id="CHEBI:16450"/>
        <dbReference type="ChEBI" id="CHEBI:28938"/>
        <dbReference type="EC" id="3.5.4.5"/>
    </reaction>
</comment>
<dbReference type="AlphaFoldDB" id="A0A172T8Z9"/>
<dbReference type="EC" id="3.5.4.5" evidence="4 15"/>
<evidence type="ECO:0000256" key="14">
    <source>
        <dbReference type="PIRSR" id="PIRSR606262-3"/>
    </source>
</evidence>
<dbReference type="PANTHER" id="PTHR11644">
    <property type="entry name" value="CYTIDINE DEAMINASE"/>
    <property type="match status" value="1"/>
</dbReference>
<evidence type="ECO:0000256" key="7">
    <source>
        <dbReference type="ARBA" id="ARBA00022801"/>
    </source>
</evidence>
<dbReference type="GO" id="GO:0004126">
    <property type="term" value="F:cytidine deaminase activity"/>
    <property type="evidence" value="ECO:0007669"/>
    <property type="project" value="UniProtKB-UniRule"/>
</dbReference>
<dbReference type="NCBIfam" id="NF004064">
    <property type="entry name" value="PRK05578.1"/>
    <property type="match status" value="1"/>
</dbReference>
<comment type="similarity">
    <text evidence="3 15">Belongs to the cytidine and deoxycytidylate deaminase family.</text>
</comment>
<dbReference type="PATRIC" id="fig|1182568.3.peg.1372"/>
<proteinExistence type="inferred from homology"/>
<dbReference type="PROSITE" id="PS51747">
    <property type="entry name" value="CYT_DCMP_DEAMINASES_2"/>
    <property type="match status" value="1"/>
</dbReference>
<feature type="binding site" evidence="14">
    <location>
        <position position="109"/>
    </location>
    <ligand>
        <name>Zn(2+)</name>
        <dbReference type="ChEBI" id="CHEBI:29105"/>
        <note>catalytic</note>
    </ligand>
</feature>
<dbReference type="GO" id="GO:0005829">
    <property type="term" value="C:cytosol"/>
    <property type="evidence" value="ECO:0007669"/>
    <property type="project" value="TreeGrafter"/>
</dbReference>
<dbReference type="RefSeq" id="WP_064014556.1">
    <property type="nucleotide sequence ID" value="NZ_CP011387.1"/>
</dbReference>
<protein>
    <recommendedName>
        <fullName evidence="5 15">Cytidine deaminase</fullName>
        <ecNumber evidence="4 15">3.5.4.5</ecNumber>
    </recommendedName>
    <alternativeName>
        <fullName evidence="9 15">Cytidine aminohydrolase</fullName>
    </alternativeName>
</protein>
<evidence type="ECO:0000313" key="17">
    <source>
        <dbReference type="EMBL" id="ANE43490.1"/>
    </source>
</evidence>
<evidence type="ECO:0000259" key="16">
    <source>
        <dbReference type="PROSITE" id="PS51747"/>
    </source>
</evidence>
<name>A0A172T8Z9_9DEIO</name>
<dbReference type="SUPFAM" id="SSF53927">
    <property type="entry name" value="Cytidine deaminase-like"/>
    <property type="match status" value="1"/>
</dbReference>